<keyword evidence="2" id="KW-1185">Reference proteome</keyword>
<gene>
    <name evidence="1" type="ORF">TASK_LOCUS9631</name>
</gene>
<organism evidence="3">
    <name type="scientific">Taenia asiatica</name>
    <name type="common">Asian tapeworm</name>
    <dbReference type="NCBI Taxonomy" id="60517"/>
    <lineage>
        <taxon>Eukaryota</taxon>
        <taxon>Metazoa</taxon>
        <taxon>Spiralia</taxon>
        <taxon>Lophotrochozoa</taxon>
        <taxon>Platyhelminthes</taxon>
        <taxon>Cestoda</taxon>
        <taxon>Eucestoda</taxon>
        <taxon>Cyclophyllidea</taxon>
        <taxon>Taeniidae</taxon>
        <taxon>Taenia</taxon>
    </lineage>
</organism>
<dbReference type="WBParaSite" id="TASK_0000963001-mRNA-1">
    <property type="protein sequence ID" value="TASK_0000963001-mRNA-1"/>
    <property type="gene ID" value="TASK_0000963001"/>
</dbReference>
<sequence>MISRYGVKIRPREFKGEMVADNWVWAIRSAVDVYLVTSFTTKTVAEDVGSDWHAVGELSANVEAAFALSLVGCLCDGISMPMAILL</sequence>
<name>A0A0R3WFI7_TAEAS</name>
<reference evidence="1 2" key="2">
    <citation type="submission" date="2018-11" db="EMBL/GenBank/DDBJ databases">
        <authorList>
            <consortium name="Pathogen Informatics"/>
        </authorList>
    </citation>
    <scope>NUCLEOTIDE SEQUENCE [LARGE SCALE GENOMIC DNA]</scope>
</reference>
<dbReference type="Proteomes" id="UP000282613">
    <property type="component" value="Unassembled WGS sequence"/>
</dbReference>
<evidence type="ECO:0000313" key="2">
    <source>
        <dbReference type="Proteomes" id="UP000282613"/>
    </source>
</evidence>
<reference evidence="3" key="1">
    <citation type="submission" date="2017-02" db="UniProtKB">
        <authorList>
            <consortium name="WormBaseParasite"/>
        </authorList>
    </citation>
    <scope>IDENTIFICATION</scope>
</reference>
<proteinExistence type="predicted"/>
<accession>A0A0R3WFI7</accession>
<dbReference type="EMBL" id="UYRS01019295">
    <property type="protein sequence ID" value="VDK44445.1"/>
    <property type="molecule type" value="Genomic_DNA"/>
</dbReference>
<evidence type="ECO:0000313" key="3">
    <source>
        <dbReference type="WBParaSite" id="TASK_0000963001-mRNA-1"/>
    </source>
</evidence>
<dbReference type="AlphaFoldDB" id="A0A0R3WFI7"/>
<protein>
    <submittedName>
        <fullName evidence="3">Transmembrane protein</fullName>
    </submittedName>
</protein>
<evidence type="ECO:0000313" key="1">
    <source>
        <dbReference type="EMBL" id="VDK44445.1"/>
    </source>
</evidence>